<feature type="compositionally biased region" description="Polar residues" evidence="12">
    <location>
        <begin position="1576"/>
        <end position="1587"/>
    </location>
</feature>
<evidence type="ECO:0000256" key="5">
    <source>
        <dbReference type="ARBA" id="ARBA00022490"/>
    </source>
</evidence>
<dbReference type="InterPro" id="IPR000242">
    <property type="entry name" value="PTP_cat"/>
</dbReference>
<feature type="compositionally biased region" description="Basic and acidic residues" evidence="12">
    <location>
        <begin position="2284"/>
        <end position="2309"/>
    </location>
</feature>
<feature type="compositionally biased region" description="Polar residues" evidence="12">
    <location>
        <begin position="874"/>
        <end position="893"/>
    </location>
</feature>
<evidence type="ECO:0000259" key="16">
    <source>
        <dbReference type="PROSITE" id="PS50106"/>
    </source>
</evidence>
<dbReference type="PROSITE" id="PS51377">
    <property type="entry name" value="KIND"/>
    <property type="match status" value="1"/>
</dbReference>
<feature type="compositionally biased region" description="Polar residues" evidence="12">
    <location>
        <begin position="286"/>
        <end position="299"/>
    </location>
</feature>
<evidence type="ECO:0000313" key="18">
    <source>
        <dbReference type="EMBL" id="CAH1795008.1"/>
    </source>
</evidence>
<dbReference type="Gene3D" id="1.10.510.10">
    <property type="entry name" value="Transferase(Phosphotransferase) domain 1"/>
    <property type="match status" value="1"/>
</dbReference>
<feature type="compositionally biased region" description="Low complexity" evidence="12">
    <location>
        <begin position="1881"/>
        <end position="1896"/>
    </location>
</feature>
<evidence type="ECO:0000256" key="10">
    <source>
        <dbReference type="ARBA" id="ARBA00023242"/>
    </source>
</evidence>
<dbReference type="EMBL" id="CAIIXF020000009">
    <property type="protein sequence ID" value="CAH1795008.1"/>
    <property type="molecule type" value="Genomic_DNA"/>
</dbReference>
<dbReference type="OrthoDB" id="165498at2759"/>
<dbReference type="PROSITE" id="PS00383">
    <property type="entry name" value="TYR_PHOSPHATASE_1"/>
    <property type="match status" value="1"/>
</dbReference>
<feature type="region of interest" description="Disordered" evidence="12">
    <location>
        <begin position="955"/>
        <end position="1046"/>
    </location>
</feature>
<feature type="compositionally biased region" description="Basic and acidic residues" evidence="12">
    <location>
        <begin position="2484"/>
        <end position="2494"/>
    </location>
</feature>
<feature type="compositionally biased region" description="Basic and acidic residues" evidence="12">
    <location>
        <begin position="1631"/>
        <end position="1640"/>
    </location>
</feature>
<dbReference type="InterPro" id="IPR035963">
    <property type="entry name" value="FERM_2"/>
</dbReference>
<feature type="domain" description="Tyrosine-protein phosphatase" evidence="13">
    <location>
        <begin position="2653"/>
        <end position="2907"/>
    </location>
</feature>
<keyword evidence="6" id="KW-0677">Repeat</keyword>
<dbReference type="FunFam" id="3.90.190.10:FF:000102">
    <property type="entry name" value="Receptor-type tyrosine-protein phosphatase"/>
    <property type="match status" value="1"/>
</dbReference>
<dbReference type="CDD" id="cd17101">
    <property type="entry name" value="FERM_F1_PTPN13_like"/>
    <property type="match status" value="1"/>
</dbReference>
<keyword evidence="19" id="KW-1185">Reference proteome</keyword>
<keyword evidence="5" id="KW-0963">Cytoplasm</keyword>
<dbReference type="InterPro" id="IPR000299">
    <property type="entry name" value="FERM_domain"/>
</dbReference>
<dbReference type="Gene3D" id="1.20.80.10">
    <property type="match status" value="1"/>
</dbReference>
<dbReference type="CDD" id="cd06695">
    <property type="entry name" value="PDZ3_PTPN13_FRMPD2-like"/>
    <property type="match status" value="1"/>
</dbReference>
<dbReference type="Proteomes" id="UP000749559">
    <property type="component" value="Unassembled WGS sequence"/>
</dbReference>
<feature type="compositionally biased region" description="Basic and acidic residues" evidence="12">
    <location>
        <begin position="1746"/>
        <end position="1760"/>
    </location>
</feature>
<keyword evidence="8" id="KW-0904">Protein phosphatase</keyword>
<organism evidence="18 19">
    <name type="scientific">Owenia fusiformis</name>
    <name type="common">Polychaete worm</name>
    <dbReference type="NCBI Taxonomy" id="6347"/>
    <lineage>
        <taxon>Eukaryota</taxon>
        <taxon>Metazoa</taxon>
        <taxon>Spiralia</taxon>
        <taxon>Lophotrochozoa</taxon>
        <taxon>Annelida</taxon>
        <taxon>Polychaeta</taxon>
        <taxon>Sedentaria</taxon>
        <taxon>Canalipalpata</taxon>
        <taxon>Sabellida</taxon>
        <taxon>Oweniida</taxon>
        <taxon>Oweniidae</taxon>
        <taxon>Owenia</taxon>
    </lineage>
</organism>
<keyword evidence="7" id="KW-0378">Hydrolase</keyword>
<dbReference type="PROSITE" id="PS50055">
    <property type="entry name" value="TYR_PHOSPHATASE_PTP"/>
    <property type="match status" value="1"/>
</dbReference>
<dbReference type="Pfam" id="PF09380">
    <property type="entry name" value="FERM_C"/>
    <property type="match status" value="1"/>
</dbReference>
<dbReference type="CDD" id="cd06792">
    <property type="entry name" value="PDZ2-PTPN13_FRMPD2-like"/>
    <property type="match status" value="1"/>
</dbReference>
<feature type="domain" description="KIND" evidence="17">
    <location>
        <begin position="8"/>
        <end position="190"/>
    </location>
</feature>
<dbReference type="SUPFAM" id="SSF50729">
    <property type="entry name" value="PH domain-like"/>
    <property type="match status" value="1"/>
</dbReference>
<feature type="compositionally biased region" description="Low complexity" evidence="12">
    <location>
        <begin position="226"/>
        <end position="236"/>
    </location>
</feature>
<evidence type="ECO:0000259" key="17">
    <source>
        <dbReference type="PROSITE" id="PS51377"/>
    </source>
</evidence>
<dbReference type="EC" id="3.1.3.48" evidence="4"/>
<dbReference type="InterPro" id="IPR016130">
    <property type="entry name" value="Tyr_Pase_AS"/>
</dbReference>
<feature type="compositionally biased region" description="Polar residues" evidence="12">
    <location>
        <begin position="197"/>
        <end position="225"/>
    </location>
</feature>
<feature type="domain" description="PDZ" evidence="16">
    <location>
        <begin position="2139"/>
        <end position="2221"/>
    </location>
</feature>
<feature type="compositionally biased region" description="Basic and acidic residues" evidence="12">
    <location>
        <begin position="2354"/>
        <end position="2364"/>
    </location>
</feature>
<feature type="compositionally biased region" description="Polar residues" evidence="12">
    <location>
        <begin position="2051"/>
        <end position="2062"/>
    </location>
</feature>
<feature type="compositionally biased region" description="Low complexity" evidence="12">
    <location>
        <begin position="245"/>
        <end position="255"/>
    </location>
</feature>
<dbReference type="Gene3D" id="2.30.29.30">
    <property type="entry name" value="Pleckstrin-homology domain (PH domain)/Phosphotyrosine-binding domain (PTB)"/>
    <property type="match status" value="1"/>
</dbReference>
<evidence type="ECO:0000256" key="8">
    <source>
        <dbReference type="ARBA" id="ARBA00022912"/>
    </source>
</evidence>
<feature type="region of interest" description="Disordered" evidence="12">
    <location>
        <begin position="2453"/>
        <end position="2509"/>
    </location>
</feature>
<gene>
    <name evidence="18" type="ORF">OFUS_LOCUS19607</name>
</gene>
<dbReference type="SMART" id="SM00194">
    <property type="entry name" value="PTPc"/>
    <property type="match status" value="1"/>
</dbReference>
<name>A0A8S4PTX8_OWEFU</name>
<feature type="compositionally biased region" description="Low complexity" evidence="12">
    <location>
        <begin position="2025"/>
        <end position="2041"/>
    </location>
</feature>
<feature type="compositionally biased region" description="Polar residues" evidence="12">
    <location>
        <begin position="1696"/>
        <end position="1710"/>
    </location>
</feature>
<accession>A0A8S4PTX8</accession>
<feature type="compositionally biased region" description="Polar residues" evidence="12">
    <location>
        <begin position="1294"/>
        <end position="1325"/>
    </location>
</feature>
<dbReference type="Pfam" id="PF09379">
    <property type="entry name" value="FERM_N"/>
    <property type="match status" value="1"/>
</dbReference>
<feature type="region of interest" description="Disordered" evidence="12">
    <location>
        <begin position="2521"/>
        <end position="2603"/>
    </location>
</feature>
<dbReference type="GO" id="GO:0005634">
    <property type="term" value="C:nucleus"/>
    <property type="evidence" value="ECO:0007669"/>
    <property type="project" value="UniProtKB-SubCell"/>
</dbReference>
<protein>
    <recommendedName>
        <fullName evidence="4">protein-tyrosine-phosphatase</fullName>
        <ecNumber evidence="4">3.1.3.48</ecNumber>
    </recommendedName>
</protein>
<feature type="compositionally biased region" description="Polar residues" evidence="12">
    <location>
        <begin position="2539"/>
        <end position="2552"/>
    </location>
</feature>
<dbReference type="InterPro" id="IPR000387">
    <property type="entry name" value="Tyr_Pase_dom"/>
</dbReference>
<dbReference type="SUPFAM" id="SSF47031">
    <property type="entry name" value="Second domain of FERM"/>
    <property type="match status" value="1"/>
</dbReference>
<feature type="region of interest" description="Disordered" evidence="12">
    <location>
        <begin position="455"/>
        <end position="517"/>
    </location>
</feature>
<feature type="domain" description="PDZ" evidence="16">
    <location>
        <begin position="1401"/>
        <end position="1486"/>
    </location>
</feature>
<evidence type="ECO:0000256" key="1">
    <source>
        <dbReference type="ARBA" id="ARBA00004123"/>
    </source>
</evidence>
<dbReference type="InterPro" id="IPR011019">
    <property type="entry name" value="KIND_dom"/>
</dbReference>
<dbReference type="InterPro" id="IPR018980">
    <property type="entry name" value="FERM_PH-like_C"/>
</dbReference>
<dbReference type="Pfam" id="PF00373">
    <property type="entry name" value="FERM_M"/>
    <property type="match status" value="1"/>
</dbReference>
<feature type="compositionally biased region" description="Polar residues" evidence="12">
    <location>
        <begin position="1334"/>
        <end position="1343"/>
    </location>
</feature>
<dbReference type="PANTHER" id="PTHR46900:SF2">
    <property type="entry name" value="TYROSINE-PROTEIN PHOSPHATASE NON-RECEPTOR TYPE 13"/>
    <property type="match status" value="1"/>
</dbReference>
<dbReference type="Pfam" id="PF00102">
    <property type="entry name" value="Y_phosphatase"/>
    <property type="match status" value="1"/>
</dbReference>
<dbReference type="Gene3D" id="3.90.190.10">
    <property type="entry name" value="Protein tyrosine phosphatase superfamily"/>
    <property type="match status" value="1"/>
</dbReference>
<feature type="compositionally biased region" description="Polar residues" evidence="12">
    <location>
        <begin position="962"/>
        <end position="1003"/>
    </location>
</feature>
<dbReference type="PROSITE" id="PS50057">
    <property type="entry name" value="FERM_3"/>
    <property type="match status" value="1"/>
</dbReference>
<dbReference type="InterPro" id="IPR001478">
    <property type="entry name" value="PDZ"/>
</dbReference>
<dbReference type="InterPro" id="IPR029021">
    <property type="entry name" value="Prot-tyrosine_phosphatase-like"/>
</dbReference>
<feature type="region of interest" description="Disordered" evidence="12">
    <location>
        <begin position="1209"/>
        <end position="1351"/>
    </location>
</feature>
<dbReference type="GO" id="GO:0005856">
    <property type="term" value="C:cytoskeleton"/>
    <property type="evidence" value="ECO:0007669"/>
    <property type="project" value="UniProtKB-SubCell"/>
</dbReference>
<dbReference type="InterPro" id="IPR019748">
    <property type="entry name" value="FERM_central"/>
</dbReference>
<feature type="compositionally biased region" description="Polar residues" evidence="12">
    <location>
        <begin position="1215"/>
        <end position="1228"/>
    </location>
</feature>
<comment type="subcellular location">
    <subcellularLocation>
        <location evidence="2">Cytoplasm</location>
        <location evidence="2">Cytoskeleton</location>
    </subcellularLocation>
    <subcellularLocation>
        <location evidence="1">Nucleus</location>
    </subcellularLocation>
</comment>
<dbReference type="InterPro" id="IPR036034">
    <property type="entry name" value="PDZ_sf"/>
</dbReference>
<feature type="compositionally biased region" description="Basic and acidic residues" evidence="12">
    <location>
        <begin position="1605"/>
        <end position="1617"/>
    </location>
</feature>
<evidence type="ECO:0000259" key="15">
    <source>
        <dbReference type="PROSITE" id="PS50057"/>
    </source>
</evidence>
<feature type="region of interest" description="Disordered" evidence="12">
    <location>
        <begin position="282"/>
        <end position="323"/>
    </location>
</feature>
<evidence type="ECO:0000256" key="6">
    <source>
        <dbReference type="ARBA" id="ARBA00022737"/>
    </source>
</evidence>
<dbReference type="Pfam" id="PF16474">
    <property type="entry name" value="KIND"/>
    <property type="match status" value="1"/>
</dbReference>
<dbReference type="PRINTS" id="PR00700">
    <property type="entry name" value="PRTYPHPHTASE"/>
</dbReference>
<feature type="compositionally biased region" description="Polar residues" evidence="12">
    <location>
        <begin position="1975"/>
        <end position="1986"/>
    </location>
</feature>
<feature type="compositionally biased region" description="Polar residues" evidence="12">
    <location>
        <begin position="901"/>
        <end position="915"/>
    </location>
</feature>
<dbReference type="SMART" id="SM00295">
    <property type="entry name" value="B41"/>
    <property type="match status" value="1"/>
</dbReference>
<dbReference type="SUPFAM" id="SSF50156">
    <property type="entry name" value="PDZ domain-like"/>
    <property type="match status" value="5"/>
</dbReference>
<feature type="region of interest" description="Disordered" evidence="12">
    <location>
        <begin position="874"/>
        <end position="920"/>
    </location>
</feature>
<reference evidence="18" key="1">
    <citation type="submission" date="2022-03" db="EMBL/GenBank/DDBJ databases">
        <authorList>
            <person name="Martin C."/>
        </authorList>
    </citation>
    <scope>NUCLEOTIDE SEQUENCE</scope>
</reference>
<dbReference type="InterPro" id="IPR052074">
    <property type="entry name" value="NonRcpt_TyrProt_Phosphatase"/>
</dbReference>
<feature type="compositionally biased region" description="Polar residues" evidence="12">
    <location>
        <begin position="2498"/>
        <end position="2507"/>
    </location>
</feature>
<keyword evidence="10" id="KW-0539">Nucleus</keyword>
<evidence type="ECO:0000259" key="14">
    <source>
        <dbReference type="PROSITE" id="PS50056"/>
    </source>
</evidence>
<comment type="similarity">
    <text evidence="3">Belongs to the protein-tyrosine phosphatase family. Non-receptor class subfamily.</text>
</comment>
<feature type="compositionally biased region" description="Low complexity" evidence="12">
    <location>
        <begin position="1505"/>
        <end position="1518"/>
    </location>
</feature>
<feature type="compositionally biased region" description="Polar residues" evidence="12">
    <location>
        <begin position="1644"/>
        <end position="1675"/>
    </location>
</feature>
<dbReference type="Pfam" id="PF00595">
    <property type="entry name" value="PDZ"/>
    <property type="match status" value="5"/>
</dbReference>
<dbReference type="SMART" id="SM01196">
    <property type="entry name" value="FERM_C"/>
    <property type="match status" value="1"/>
</dbReference>
<dbReference type="PROSITE" id="PS50106">
    <property type="entry name" value="PDZ"/>
    <property type="match status" value="5"/>
</dbReference>
<evidence type="ECO:0000256" key="4">
    <source>
        <dbReference type="ARBA" id="ARBA00013064"/>
    </source>
</evidence>
<dbReference type="Gene3D" id="3.10.20.90">
    <property type="entry name" value="Phosphatidylinositol 3-kinase Catalytic Subunit, Chain A, domain 1"/>
    <property type="match status" value="1"/>
</dbReference>
<evidence type="ECO:0000256" key="7">
    <source>
        <dbReference type="ARBA" id="ARBA00022801"/>
    </source>
</evidence>
<dbReference type="InterPro" id="IPR003595">
    <property type="entry name" value="Tyr_Pase_cat"/>
</dbReference>
<feature type="region of interest" description="Disordered" evidence="12">
    <location>
        <begin position="1488"/>
        <end position="1764"/>
    </location>
</feature>
<evidence type="ECO:0000259" key="13">
    <source>
        <dbReference type="PROSITE" id="PS50055"/>
    </source>
</evidence>
<feature type="region of interest" description="Disordered" evidence="12">
    <location>
        <begin position="2283"/>
        <end position="2368"/>
    </location>
</feature>
<feature type="compositionally biased region" description="Polar residues" evidence="12">
    <location>
        <begin position="1532"/>
        <end position="1559"/>
    </location>
</feature>
<dbReference type="SMART" id="SM00750">
    <property type="entry name" value="KIND"/>
    <property type="match status" value="1"/>
</dbReference>
<evidence type="ECO:0000256" key="3">
    <source>
        <dbReference type="ARBA" id="ARBA00009649"/>
    </source>
</evidence>
<feature type="domain" description="PDZ" evidence="16">
    <location>
        <begin position="1772"/>
        <end position="1860"/>
    </location>
</feature>
<dbReference type="InterPro" id="IPR029071">
    <property type="entry name" value="Ubiquitin-like_domsf"/>
</dbReference>
<dbReference type="PANTHER" id="PTHR46900">
    <property type="entry name" value="TYROSINE-PROTEIN PHOSPHATASE NON-RECEPTOR TYPE 13"/>
    <property type="match status" value="1"/>
</dbReference>
<evidence type="ECO:0000256" key="2">
    <source>
        <dbReference type="ARBA" id="ARBA00004245"/>
    </source>
</evidence>
<dbReference type="GO" id="GO:0004725">
    <property type="term" value="F:protein tyrosine phosphatase activity"/>
    <property type="evidence" value="ECO:0007669"/>
    <property type="project" value="UniProtKB-EC"/>
</dbReference>
<comment type="caution">
    <text evidence="18">The sequence shown here is derived from an EMBL/GenBank/DDBJ whole genome shotgun (WGS) entry which is preliminary data.</text>
</comment>
<feature type="compositionally biased region" description="Basic and acidic residues" evidence="12">
    <location>
        <begin position="1231"/>
        <end position="1240"/>
    </location>
</feature>
<dbReference type="CDD" id="cd14473">
    <property type="entry name" value="FERM_B-lobe"/>
    <property type="match status" value="1"/>
</dbReference>
<feature type="compositionally biased region" description="Polar residues" evidence="12">
    <location>
        <begin position="2000"/>
        <end position="2024"/>
    </location>
</feature>
<dbReference type="Gene3D" id="2.30.42.10">
    <property type="match status" value="5"/>
</dbReference>
<feature type="domain" description="Tyrosine specific protein phosphatases" evidence="14">
    <location>
        <begin position="2829"/>
        <end position="2898"/>
    </location>
</feature>
<sequence length="2919" mass="323123">MPVLNIQAVLSEVLEVREGPLSEPELWSILCLGTEALQDLFLKDVGAGHHERGPKFAITPSSLTLTHNGRVRFVTTQGLDSLSPDSQYIPPDMDDVEMNETNIEKMYVYMLGMTLYSAADYTLQESETLNLSKQLDQLLCGMCEEETNNRVALVHVLQACSTEGPLHLNQLSFVHYNIQMYKLLLGSQELDLLPNSEEGSPVSNANVSKHSSVNAATQHSPTDLYSSRSRSNSRSRLGGYGVHPSSSSRSHSLPNSKKKNGALMDRYIHDTARTLLHRDSLESSEDYSNTKYRTLSPRQNSHKHLRGSHNSSNNISNGSSAQGRSYHLSDISLNSNPSHLQSRTLGILEAGRQSRKSRHDTYKRLNERRKKLLILRRGLDIEDYTQGDVVSLASYSTDYGDRKSLISATSYTHGSYRPDLYLKYGSDVALHLARGVGQEDSESSDEDDVSWYQRVHEAQQKQKSRPQAPMYDNSKRRTKLPRPYTPTQDPSSKKKKKTAGPMVVSKTQTKGENKENTKPIQKKKVYYGPEFIVNSNEPFIAVELPSRQKTKVKNLREFTVVLLNGQKLAALCDPTTPCKELLDVVVSYLRLPEHYFFGLTHIKDGEHCFLEPTSKLQKASREGWKTKGQAGMREPDSTMLYFRVKFYADSIESIRHDTTRHLFYLQLRRDILEERSQITPEQAIKLGALAVQAEYGDYDVGAQTQPNYCQIEHYVSQRIIQHLGSVYIMDNLSTSHWENKGLLDHEAEMDFISAFMKTPEYGIHFYRVFRRKNETSSPLWVGVCSLGVLTAETRGGHRIITHKHSWQNTQKLSFNRRRFSVLPKSSSGAMKLTKLSYYTDSYRKGQYLLQFATSHHVFHLKMRARAQSFERFQPNNGHQQESPEPVQSGSQVPDDTRRPRYSQQEYSEQPDTLSQGDVDDAEDMVDYFNDDLDSYEESDQEMPNDDQMDIHEVSNDQHHEPNNSTKASRTSKYSNRTPMSSQRPPSNTDSTPPEPPQRSSASHYYTEPEGAYGRPKGAHSRLEGAHPHAGLHSYNQRGHAPTYESPMKTPKAYVVDESVHSVDKTLLPAEETISDSLYRRMDNIPSPEVPERRVIVVELTKVVPYGIGLTIVGGESTNSLDLGIFVKSIIPEGPAHRDGRLQVGDRIIAINGQSLEGMAHNETVGLIKQSPGVVQLLVSQLVPLRGTPSPLPVVGSSMDTHMAGRSVMSKMETPHSGSNARSQNSAYRQHQRAEYDKDNHTGNYGNTDTEVEMILPQARTIPKPPRKSSKSRNSADISNQGSFMEKPPRRAHSGFSSPRSKVGDQSQDMSQNKPVPVTNQNSLPEQSIPPPIGFNQQQQSKTGYESEDSFESDIDDMEASYGAMRTSIDADPEDNASSSDEELPGLQHVNPSELKEGDTYKVVLHKLAGSLGLNITGGVNTSVKHGGIYVKSLVPGGVSDRDSKIQVGDRVLEINGQSLTGFTHKQAVQTLRESPDVCTLYMERGVLPKNSRMETPKPMTPSPFPSTSTPTRNTTEGTYSSPALTVGKEAEFTTSDATQSYPSQGPTPSNSNPDTAQHTKQPEGATPKRSLFVTPGESSYSQSPNTTVEEDISSSKYIPSQNVNKVDKPSRVDEHESYIPTGLKPNNMLSDTRDDTRTTRGDTSPTKGDISTTRGDISTTRGDISTTRGEASNNKTDPKSVQDDSNEFSLSLGDSWDSSPDSTLNDSFMTDTPKDISNPPNIPPLPLSPPPGTLPPSQGSLPPASDIDKQDVSDKPREAPDFPFVTKENTFDVPLQKGSQGLGFSVIGGRGSHSTDPLQCIARIRKIFPLGPAASSGKMEVGDIILEVNGKKLKGLSHNETVTLLRTTPSEVHLLLSRPDPGVLPPIADIHDVSYDRDIMSSPVKSPPSQSVVQSPLLTPKTKESKINNQTANNSKLNNISSPGGSAMTSTLNSRNETPTLEKTESQSVGQEYSQTQSSFASNKSVVKSPDKNSRQSSFQKQSNVNSETESDSEFEFSLPDSSVTATPQTQSEAATPYTRSGAVTSESSFESSYDESTTTTPRLISRDASMKQTTKTPSNSTKNDEHASTEKVMSPIRTPGAKSATDSTASFNVIFDDNKEYARDVMTPSLHDSSQSYIESPPQGGLKYDDNLKPGEFEVSLTKADKGGLGFTVAGSSGTTGGCFVKAVVQEPALSNGRIRPGDKLIQVNEQDMRDFTHVDAVSYLRKTPQTVIIRLFRDPSLDLDITTSPEKSLHEPPHRHSTPRRKSDSDSWSTSDEGSSGVPKISVKNMINNFNNSASLIKPKDYKTQDVKPQDRNSLENETKNEDIDGDGSKPGLLSPGDRKDKSDSRDRTSSFSSFGDVSLPLSGGEESSQKPSDDITTKKGNVYQPESGQIIIELEKSQVGGLGFSLTGAKKGIFVKTITKGGPAEKDGRLRVGDRILQINDETVIGMTHSKAVTILRKAKNSVVLAVSRPKDDPSNNLRKHSGASQPQTGAPSPRDPPSRPESREDFSLGSMISNNQTTDSELDFTFEIPEDKTPLRKHSDSQGHPVASTPELYQSGTGTGTYNSGAEDRIQKYKLPPLPRDPPPDSDTDSDSSWGDNDSVPLPGDESYQSNMSANDSISAVTEKLTDDWLDNMEIVKTVDGRLYSGRALENTIGQLKGKIEQDDPIEEYKDLRQVKATDHCSVAKQAKFKTKNRYRNVLPYDKNRVQLSTTPDYINASHIRIHINKDTLHYIASQGPLPNTTPDFWQMVWDYKVKVIAMVTLDVEGGKVKCHRYWPDSAVRPITVFDRYEVSLVKLIELEKFDVRQLKMTDRESGTSHNIVHLNYTGWPDHGVPHTARSILQYVQLIHTFNSGGPIIVHCSAGIGRTGAIITIDTVLANIQRDHRFDIHEIVHTLRKQRQGMIQTKDQYLFCYSAASEALQFLLNKDEGKK</sequence>
<feature type="region of interest" description="Disordered" evidence="12">
    <location>
        <begin position="2229"/>
        <end position="2268"/>
    </location>
</feature>
<feature type="domain" description="FERM" evidence="15">
    <location>
        <begin position="556"/>
        <end position="863"/>
    </location>
</feature>
<feature type="compositionally biased region" description="Pro residues" evidence="12">
    <location>
        <begin position="1720"/>
        <end position="1734"/>
    </location>
</feature>
<feature type="compositionally biased region" description="Basic and acidic residues" evidence="12">
    <location>
        <begin position="2323"/>
        <end position="2335"/>
    </location>
</feature>
<dbReference type="SMART" id="SM00404">
    <property type="entry name" value="PTPc_motif"/>
    <property type="match status" value="1"/>
</dbReference>
<dbReference type="InterPro" id="IPR014352">
    <property type="entry name" value="FERM/acyl-CoA-bd_prot_sf"/>
</dbReference>
<feature type="region of interest" description="Disordered" evidence="12">
    <location>
        <begin position="1368"/>
        <end position="1394"/>
    </location>
</feature>
<feature type="compositionally biased region" description="Polar residues" evidence="12">
    <location>
        <begin position="1594"/>
        <end position="1604"/>
    </location>
</feature>
<proteinExistence type="inferred from homology"/>
<evidence type="ECO:0000256" key="9">
    <source>
        <dbReference type="ARBA" id="ARBA00023212"/>
    </source>
</evidence>
<dbReference type="InterPro" id="IPR019749">
    <property type="entry name" value="Band_41_domain"/>
</dbReference>
<dbReference type="PRINTS" id="PR00935">
    <property type="entry name" value="BAND41"/>
</dbReference>
<dbReference type="PROSITE" id="PS50056">
    <property type="entry name" value="TYR_PHOSPHATASE_2"/>
    <property type="match status" value="1"/>
</dbReference>
<evidence type="ECO:0000313" key="19">
    <source>
        <dbReference type="Proteomes" id="UP000749559"/>
    </source>
</evidence>
<feature type="compositionally biased region" description="Acidic residues" evidence="12">
    <location>
        <begin position="1370"/>
        <end position="1383"/>
    </location>
</feature>
<dbReference type="SUPFAM" id="SSF52799">
    <property type="entry name" value="(Phosphotyrosine protein) phosphatases II"/>
    <property type="match status" value="1"/>
</dbReference>
<dbReference type="SMART" id="SM00228">
    <property type="entry name" value="PDZ"/>
    <property type="match status" value="5"/>
</dbReference>
<feature type="compositionally biased region" description="Polar residues" evidence="12">
    <location>
        <begin position="1946"/>
        <end position="1966"/>
    </location>
</feature>
<feature type="domain" description="PDZ" evidence="16">
    <location>
        <begin position="2378"/>
        <end position="2458"/>
    </location>
</feature>
<comment type="catalytic activity">
    <reaction evidence="11">
        <text>O-phospho-L-tyrosyl-[protein] + H2O = L-tyrosyl-[protein] + phosphate</text>
        <dbReference type="Rhea" id="RHEA:10684"/>
        <dbReference type="Rhea" id="RHEA-COMP:10136"/>
        <dbReference type="Rhea" id="RHEA-COMP:20101"/>
        <dbReference type="ChEBI" id="CHEBI:15377"/>
        <dbReference type="ChEBI" id="CHEBI:43474"/>
        <dbReference type="ChEBI" id="CHEBI:46858"/>
        <dbReference type="ChEBI" id="CHEBI:61978"/>
        <dbReference type="EC" id="3.1.3.48"/>
    </reaction>
</comment>
<dbReference type="InterPro" id="IPR011993">
    <property type="entry name" value="PH-like_dom_sf"/>
</dbReference>
<keyword evidence="9" id="KW-0206">Cytoskeleton</keyword>
<feature type="region of interest" description="Disordered" evidence="12">
    <location>
        <begin position="196"/>
        <end position="262"/>
    </location>
</feature>
<evidence type="ECO:0000256" key="12">
    <source>
        <dbReference type="SAM" id="MobiDB-lite"/>
    </source>
</evidence>
<feature type="region of interest" description="Disordered" evidence="12">
    <location>
        <begin position="1878"/>
        <end position="2087"/>
    </location>
</feature>
<feature type="compositionally biased region" description="Low complexity" evidence="12">
    <location>
        <begin position="308"/>
        <end position="320"/>
    </location>
</feature>
<feature type="compositionally biased region" description="Low complexity" evidence="12">
    <location>
        <begin position="2252"/>
        <end position="2262"/>
    </location>
</feature>
<dbReference type="InterPro" id="IPR018979">
    <property type="entry name" value="FERM_N"/>
</dbReference>
<dbReference type="SUPFAM" id="SSF54236">
    <property type="entry name" value="Ubiquitin-like"/>
    <property type="match status" value="1"/>
</dbReference>
<feature type="domain" description="PDZ" evidence="16">
    <location>
        <begin position="1096"/>
        <end position="1182"/>
    </location>
</feature>
<evidence type="ECO:0000256" key="11">
    <source>
        <dbReference type="ARBA" id="ARBA00051722"/>
    </source>
</evidence>
<feature type="compositionally biased region" description="Polar residues" evidence="12">
    <location>
        <begin position="1907"/>
        <end position="1939"/>
    </location>
</feature>